<dbReference type="PANTHER" id="PTHR43124:SF3">
    <property type="entry name" value="CHLORAMPHENICOL EFFLUX PUMP RV0191"/>
    <property type="match status" value="1"/>
</dbReference>
<dbReference type="PROSITE" id="PS50850">
    <property type="entry name" value="MFS"/>
    <property type="match status" value="1"/>
</dbReference>
<dbReference type="InterPro" id="IPR020846">
    <property type="entry name" value="MFS_dom"/>
</dbReference>
<keyword evidence="9" id="KW-1185">Reference proteome</keyword>
<feature type="transmembrane region" description="Helical" evidence="6">
    <location>
        <begin position="295"/>
        <end position="319"/>
    </location>
</feature>
<feature type="transmembrane region" description="Helical" evidence="6">
    <location>
        <begin position="128"/>
        <end position="154"/>
    </location>
</feature>
<dbReference type="InterPro" id="IPR036259">
    <property type="entry name" value="MFS_trans_sf"/>
</dbReference>
<evidence type="ECO:0000259" key="7">
    <source>
        <dbReference type="PROSITE" id="PS50850"/>
    </source>
</evidence>
<evidence type="ECO:0000256" key="1">
    <source>
        <dbReference type="ARBA" id="ARBA00004651"/>
    </source>
</evidence>
<comment type="subcellular location">
    <subcellularLocation>
        <location evidence="1">Cell membrane</location>
        <topology evidence="1">Multi-pass membrane protein</topology>
    </subcellularLocation>
</comment>
<keyword evidence="5 6" id="KW-0472">Membrane</keyword>
<dbReference type="NCBIfam" id="NF033135">
    <property type="entry name" value="cmx_cmrA"/>
    <property type="match status" value="1"/>
</dbReference>
<reference evidence="8" key="1">
    <citation type="submission" date="2024-05" db="EMBL/GenBank/DDBJ databases">
        <title>30 novel species of actinomycetes from the DSMZ collection.</title>
        <authorList>
            <person name="Nouioui I."/>
        </authorList>
    </citation>
    <scope>NUCLEOTIDE SEQUENCE</scope>
    <source>
        <strain evidence="8">DSM 40712</strain>
    </source>
</reference>
<evidence type="ECO:0000256" key="4">
    <source>
        <dbReference type="ARBA" id="ARBA00022989"/>
    </source>
</evidence>
<evidence type="ECO:0000256" key="5">
    <source>
        <dbReference type="ARBA" id="ARBA00023136"/>
    </source>
</evidence>
<feature type="transmembrane region" description="Helical" evidence="6">
    <location>
        <begin position="71"/>
        <end position="93"/>
    </location>
</feature>
<evidence type="ECO:0000313" key="9">
    <source>
        <dbReference type="Proteomes" id="UP001180724"/>
    </source>
</evidence>
<dbReference type="SUPFAM" id="SSF103473">
    <property type="entry name" value="MFS general substrate transporter"/>
    <property type="match status" value="1"/>
</dbReference>
<dbReference type="InterPro" id="IPR050189">
    <property type="entry name" value="MFS_Efflux_Transporters"/>
</dbReference>
<dbReference type="RefSeq" id="WP_311572649.1">
    <property type="nucleotide sequence ID" value="NZ_JAVRFH010000010.1"/>
</dbReference>
<keyword evidence="4 6" id="KW-1133">Transmembrane helix</keyword>
<feature type="transmembrane region" description="Helical" evidence="6">
    <location>
        <begin position="359"/>
        <end position="378"/>
    </location>
</feature>
<keyword evidence="2" id="KW-1003">Cell membrane</keyword>
<feature type="transmembrane region" description="Helical" evidence="6">
    <location>
        <begin position="160"/>
        <end position="180"/>
    </location>
</feature>
<gene>
    <name evidence="8" type="ORF">RM812_13025</name>
</gene>
<evidence type="ECO:0000256" key="2">
    <source>
        <dbReference type="ARBA" id="ARBA00022475"/>
    </source>
</evidence>
<organism evidence="8 9">
    <name type="scientific">Streptomyces lancefieldiae</name>
    <dbReference type="NCBI Taxonomy" id="3075520"/>
    <lineage>
        <taxon>Bacteria</taxon>
        <taxon>Bacillati</taxon>
        <taxon>Actinomycetota</taxon>
        <taxon>Actinomycetes</taxon>
        <taxon>Kitasatosporales</taxon>
        <taxon>Streptomycetaceae</taxon>
        <taxon>Streptomyces</taxon>
    </lineage>
</organism>
<feature type="transmembrane region" description="Helical" evidence="6">
    <location>
        <begin position="331"/>
        <end position="353"/>
    </location>
</feature>
<feature type="transmembrane region" description="Helical" evidence="6">
    <location>
        <begin position="5"/>
        <end position="26"/>
    </location>
</feature>
<feature type="transmembrane region" description="Helical" evidence="6">
    <location>
        <begin position="239"/>
        <end position="258"/>
    </location>
</feature>
<proteinExistence type="predicted"/>
<keyword evidence="3 6" id="KW-0812">Transmembrane</keyword>
<dbReference type="CDD" id="cd17324">
    <property type="entry name" value="MFS_NepI_like"/>
    <property type="match status" value="1"/>
</dbReference>
<dbReference type="PANTHER" id="PTHR43124">
    <property type="entry name" value="PURINE EFFLUX PUMP PBUE"/>
    <property type="match status" value="1"/>
</dbReference>
<evidence type="ECO:0000256" key="3">
    <source>
        <dbReference type="ARBA" id="ARBA00022692"/>
    </source>
</evidence>
<feature type="transmembrane region" description="Helical" evidence="6">
    <location>
        <begin position="270"/>
        <end position="289"/>
    </location>
</feature>
<dbReference type="EMBL" id="JAVRFH010000010">
    <property type="protein sequence ID" value="MDT0611141.1"/>
    <property type="molecule type" value="Genomic_DNA"/>
</dbReference>
<evidence type="ECO:0000313" key="8">
    <source>
        <dbReference type="EMBL" id="MDT0611141.1"/>
    </source>
</evidence>
<feature type="transmembrane region" description="Helical" evidence="6">
    <location>
        <begin position="99"/>
        <end position="121"/>
    </location>
</feature>
<comment type="caution">
    <text evidence="8">The sequence shown here is derived from an EMBL/GenBank/DDBJ whole genome shotgun (WGS) entry which is preliminary data.</text>
</comment>
<name>A0ABU3ALR7_9ACTN</name>
<dbReference type="Proteomes" id="UP001180724">
    <property type="component" value="Unassembled WGS sequence"/>
</dbReference>
<dbReference type="Pfam" id="PF07690">
    <property type="entry name" value="MFS_1"/>
    <property type="match status" value="1"/>
</dbReference>
<feature type="transmembrane region" description="Helical" evidence="6">
    <location>
        <begin position="205"/>
        <end position="227"/>
    </location>
</feature>
<protein>
    <submittedName>
        <fullName evidence="8">MFS transporter</fullName>
    </submittedName>
</protein>
<dbReference type="Gene3D" id="1.20.1250.20">
    <property type="entry name" value="MFS general substrate transporter like domains"/>
    <property type="match status" value="1"/>
</dbReference>
<feature type="transmembrane region" description="Helical" evidence="6">
    <location>
        <begin position="38"/>
        <end position="59"/>
    </location>
</feature>
<accession>A0ABU3ALR7</accession>
<dbReference type="InterPro" id="IPR011701">
    <property type="entry name" value="MFS"/>
</dbReference>
<feature type="domain" description="Major facilitator superfamily (MFS) profile" evidence="7">
    <location>
        <begin position="4"/>
        <end position="383"/>
    </location>
</feature>
<evidence type="ECO:0000256" key="6">
    <source>
        <dbReference type="SAM" id="Phobius"/>
    </source>
</evidence>
<sequence length="390" mass="39143">MSFPLYLLAMAVFAMGTSEFMLAGLLPDIASDLDVTVGTAGTLTTAFATGMAVGAPLTAGLARRWPRRSGLLGFLLVFSAAHAAGAATSSFSVLLATRVVAALANAGFLAVALTTAASLVSPDRKGRALAVLLSGTTVATIAGVPGGSVLGTLLGWRATFWAVAALCLPAAIGVLTGIPARRERKEAADRPALRSELAQLARPRLLLAMLLGALVNAATFASFTFLAPVVTDNAGLGELWVSGALVLFGAGSFAGVTVAGRLSDRRPGQVVAVGGPLLLTGWAALALLADRPVALLALVFLQGALSFALGSTLITRVLYEAAGAPSMAGSYATAALNVGAAAGPLVAATTLGTRAGNLGPLWVSGLLVAVALLIAFPLRGRVLTHTTVTP</sequence>